<evidence type="ECO:0000256" key="1">
    <source>
        <dbReference type="SAM" id="Phobius"/>
    </source>
</evidence>
<feature type="transmembrane region" description="Helical" evidence="1">
    <location>
        <begin position="142"/>
        <end position="162"/>
    </location>
</feature>
<organism evidence="2 3">
    <name type="scientific">Ceratopteris richardii</name>
    <name type="common">Triangle waterfern</name>
    <dbReference type="NCBI Taxonomy" id="49495"/>
    <lineage>
        <taxon>Eukaryota</taxon>
        <taxon>Viridiplantae</taxon>
        <taxon>Streptophyta</taxon>
        <taxon>Embryophyta</taxon>
        <taxon>Tracheophyta</taxon>
        <taxon>Polypodiopsida</taxon>
        <taxon>Polypodiidae</taxon>
        <taxon>Polypodiales</taxon>
        <taxon>Pteridineae</taxon>
        <taxon>Pteridaceae</taxon>
        <taxon>Parkerioideae</taxon>
        <taxon>Ceratopteris</taxon>
    </lineage>
</organism>
<dbReference type="OrthoDB" id="5402974at2759"/>
<keyword evidence="3" id="KW-1185">Reference proteome</keyword>
<dbReference type="PANTHER" id="PTHR31970">
    <property type="match status" value="1"/>
</dbReference>
<evidence type="ECO:0000313" key="2">
    <source>
        <dbReference type="EMBL" id="KAH7293484.1"/>
    </source>
</evidence>
<name>A0A8T2RCG8_CERRI</name>
<dbReference type="OMA" id="ALKKTHY"/>
<feature type="transmembrane region" description="Helical" evidence="1">
    <location>
        <begin position="464"/>
        <end position="482"/>
    </location>
</feature>
<dbReference type="InterPro" id="IPR031563">
    <property type="entry name" value="MOT1/MOT2"/>
</dbReference>
<evidence type="ECO:0008006" key="4">
    <source>
        <dbReference type="Google" id="ProtNLM"/>
    </source>
</evidence>
<protein>
    <recommendedName>
        <fullName evidence="4">Molybdate transporter 1</fullName>
    </recommendedName>
</protein>
<proteinExistence type="predicted"/>
<dbReference type="EMBL" id="CM035433">
    <property type="protein sequence ID" value="KAH7293484.1"/>
    <property type="molecule type" value="Genomic_DNA"/>
</dbReference>
<dbReference type="Proteomes" id="UP000825935">
    <property type="component" value="Chromosome 28"/>
</dbReference>
<comment type="caution">
    <text evidence="2">The sequence shown here is derived from an EMBL/GenBank/DDBJ whole genome shotgun (WGS) entry which is preliminary data.</text>
</comment>
<feature type="transmembrane region" description="Helical" evidence="1">
    <location>
        <begin position="209"/>
        <end position="230"/>
    </location>
</feature>
<keyword evidence="1" id="KW-0472">Membrane</keyword>
<feature type="transmembrane region" description="Helical" evidence="1">
    <location>
        <begin position="494"/>
        <end position="522"/>
    </location>
</feature>
<dbReference type="PANTHER" id="PTHR31970:SF0">
    <property type="entry name" value="MOLYBDATE TRANSPORTER 1"/>
    <property type="match status" value="1"/>
</dbReference>
<accession>A0A8T2RCG8</accession>
<feature type="transmembrane region" description="Helical" evidence="1">
    <location>
        <begin position="311"/>
        <end position="330"/>
    </location>
</feature>
<evidence type="ECO:0000313" key="3">
    <source>
        <dbReference type="Proteomes" id="UP000825935"/>
    </source>
</evidence>
<sequence length="567" mass="61590">MMCYPLCNIRPAYDRVQPSPEQLDNTFVPRRLAANRRAEEAQRELARMDTTGVSAVVETPPSARAMCMEPGAAVGAGVTVAEQGGGFFRRRLDKLAERCRQRPRRSVEWLQEVSGAVGDLGTFVPITVALTLVNGLDLGTTLIYTGVCNILTGLLFGVPMPVQPMKSIASVALTHSLSIPEIMAAGVATAATLFLLGVTRLMFLVHHLMPLPVVRGIQLSQGLAFAITAVKYIRKDQNFSKNKSLGNRQWLGLDGQLLAIFCFCFIVLVSGSGDGLVFPVNRPKRKEGSTFLEDQTESDGSHKRSHIRYRFRWVPTAMVVFALGIVLTFIRRPGIAKHLTLGPSTPHVVRISAHDWRTGFVEAAVPQIPLSVLNSVVAVCKLSHDLFPERQAEVTPTFVSTSVGLMNLVGCWFGAMPVCHGAGGLAGQWRFGARSGMAVVMLGGAKILLGLLLGNSLVKVLQGYPVGILGVLLLYAGVELAMCVRDMTQRAQSFVVLTAAAISIASNASLGFVASLVIHILLTLPDMNSNDIRLYFSFLASHFPCYRRPKPQPQQEQRHEESNVLPV</sequence>
<keyword evidence="1" id="KW-1133">Transmembrane helix</keyword>
<feature type="transmembrane region" description="Helical" evidence="1">
    <location>
        <begin position="251"/>
        <end position="271"/>
    </location>
</feature>
<dbReference type="AlphaFoldDB" id="A0A8T2RCG8"/>
<dbReference type="Pfam" id="PF16983">
    <property type="entry name" value="MFS_MOT1"/>
    <property type="match status" value="2"/>
</dbReference>
<gene>
    <name evidence="2" type="ORF">KP509_28G027900</name>
</gene>
<keyword evidence="1" id="KW-0812">Transmembrane</keyword>
<feature type="transmembrane region" description="Helical" evidence="1">
    <location>
        <begin position="438"/>
        <end position="458"/>
    </location>
</feature>
<dbReference type="GO" id="GO:0015098">
    <property type="term" value="F:molybdate ion transmembrane transporter activity"/>
    <property type="evidence" value="ECO:0007669"/>
    <property type="project" value="InterPro"/>
</dbReference>
<feature type="transmembrane region" description="Helical" evidence="1">
    <location>
        <begin position="182"/>
        <end position="203"/>
    </location>
</feature>
<reference evidence="2" key="1">
    <citation type="submission" date="2021-08" db="EMBL/GenBank/DDBJ databases">
        <title>WGS assembly of Ceratopteris richardii.</title>
        <authorList>
            <person name="Marchant D.B."/>
            <person name="Chen G."/>
            <person name="Jenkins J."/>
            <person name="Shu S."/>
            <person name="Leebens-Mack J."/>
            <person name="Grimwood J."/>
            <person name="Schmutz J."/>
            <person name="Soltis P."/>
            <person name="Soltis D."/>
            <person name="Chen Z.-H."/>
        </authorList>
    </citation>
    <scope>NUCLEOTIDE SEQUENCE</scope>
    <source>
        <strain evidence="2">Whitten #5841</strain>
        <tissue evidence="2">Leaf</tissue>
    </source>
</reference>